<feature type="compositionally biased region" description="Basic and acidic residues" evidence="1">
    <location>
        <begin position="23"/>
        <end position="32"/>
    </location>
</feature>
<evidence type="ECO:0000313" key="2">
    <source>
        <dbReference type="EMBL" id="KGN45494.1"/>
    </source>
</evidence>
<reference evidence="2 3" key="4">
    <citation type="journal article" date="2011" name="BMC Genomics">
        <title>RNA-Seq improves annotation of protein-coding genes in the cucumber genome.</title>
        <authorList>
            <person name="Li Z."/>
            <person name="Zhang Z."/>
            <person name="Yan P."/>
            <person name="Huang S."/>
            <person name="Fei Z."/>
            <person name="Lin K."/>
        </authorList>
    </citation>
    <scope>NUCLEOTIDE SEQUENCE [LARGE SCALE GENOMIC DNA]</scope>
    <source>
        <strain evidence="3">cv. 9930</strain>
    </source>
</reference>
<name>A0A0A0K9J3_CUCSA</name>
<dbReference type="Gramene" id="KGN45494">
    <property type="protein sequence ID" value="KGN45494"/>
    <property type="gene ID" value="Csa_7G450530"/>
</dbReference>
<reference evidence="2 3" key="2">
    <citation type="journal article" date="2009" name="PLoS ONE">
        <title>An integrated genetic and cytogenetic map of the cucumber genome.</title>
        <authorList>
            <person name="Ren Y."/>
            <person name="Zhang Z."/>
            <person name="Liu J."/>
            <person name="Staub J.E."/>
            <person name="Han Y."/>
            <person name="Cheng Z."/>
            <person name="Li X."/>
            <person name="Lu J."/>
            <person name="Miao H."/>
            <person name="Kang H."/>
            <person name="Xie B."/>
            <person name="Gu X."/>
            <person name="Wang X."/>
            <person name="Du Y."/>
            <person name="Jin W."/>
            <person name="Huang S."/>
        </authorList>
    </citation>
    <scope>NUCLEOTIDE SEQUENCE [LARGE SCALE GENOMIC DNA]</scope>
    <source>
        <strain evidence="3">cv. 9930</strain>
    </source>
</reference>
<gene>
    <name evidence="2" type="ORF">Csa_7G450530</name>
</gene>
<evidence type="ECO:0000256" key="1">
    <source>
        <dbReference type="SAM" id="MobiDB-lite"/>
    </source>
</evidence>
<reference evidence="2 3" key="3">
    <citation type="journal article" date="2010" name="BMC Genomics">
        <title>Transcriptome sequencing and comparative analysis of cucumber flowers with different sex types.</title>
        <authorList>
            <person name="Guo S."/>
            <person name="Zheng Y."/>
            <person name="Joung J.G."/>
            <person name="Liu S."/>
            <person name="Zhang Z."/>
            <person name="Crasta O.R."/>
            <person name="Sobral B.W."/>
            <person name="Xu Y."/>
            <person name="Huang S."/>
            <person name="Fei Z."/>
        </authorList>
    </citation>
    <scope>NUCLEOTIDE SEQUENCE [LARGE SCALE GENOMIC DNA]</scope>
    <source>
        <strain evidence="3">cv. 9930</strain>
    </source>
</reference>
<feature type="region of interest" description="Disordered" evidence="1">
    <location>
        <begin position="18"/>
        <end position="42"/>
    </location>
</feature>
<dbReference type="EMBL" id="CM002928">
    <property type="protein sequence ID" value="KGN45494.1"/>
    <property type="molecule type" value="Genomic_DNA"/>
</dbReference>
<organism evidence="2 3">
    <name type="scientific">Cucumis sativus</name>
    <name type="common">Cucumber</name>
    <dbReference type="NCBI Taxonomy" id="3659"/>
    <lineage>
        <taxon>Eukaryota</taxon>
        <taxon>Viridiplantae</taxon>
        <taxon>Streptophyta</taxon>
        <taxon>Embryophyta</taxon>
        <taxon>Tracheophyta</taxon>
        <taxon>Spermatophyta</taxon>
        <taxon>Magnoliopsida</taxon>
        <taxon>eudicotyledons</taxon>
        <taxon>Gunneridae</taxon>
        <taxon>Pentapetalae</taxon>
        <taxon>rosids</taxon>
        <taxon>fabids</taxon>
        <taxon>Cucurbitales</taxon>
        <taxon>Cucurbitaceae</taxon>
        <taxon>Benincaseae</taxon>
        <taxon>Cucumis</taxon>
    </lineage>
</organism>
<keyword evidence="3" id="KW-1185">Reference proteome</keyword>
<dbReference type="AlphaFoldDB" id="A0A0A0K9J3"/>
<protein>
    <submittedName>
        <fullName evidence="2">Uncharacterized protein</fullName>
    </submittedName>
</protein>
<dbReference type="Proteomes" id="UP000029981">
    <property type="component" value="Chromosome 7"/>
</dbReference>
<accession>A0A0A0K9J3</accession>
<proteinExistence type="predicted"/>
<reference evidence="2 3" key="1">
    <citation type="journal article" date="2009" name="Nat. Genet.">
        <title>The genome of the cucumber, Cucumis sativus L.</title>
        <authorList>
            <person name="Huang S."/>
            <person name="Li R."/>
            <person name="Zhang Z."/>
            <person name="Li L."/>
            <person name="Gu X."/>
            <person name="Fan W."/>
            <person name="Lucas W.J."/>
            <person name="Wang X."/>
            <person name="Xie B."/>
            <person name="Ni P."/>
            <person name="Ren Y."/>
            <person name="Zhu H."/>
            <person name="Li J."/>
            <person name="Lin K."/>
            <person name="Jin W."/>
            <person name="Fei Z."/>
            <person name="Li G."/>
            <person name="Staub J."/>
            <person name="Kilian A."/>
            <person name="van der Vossen E.A."/>
            <person name="Wu Y."/>
            <person name="Guo J."/>
            <person name="He J."/>
            <person name="Jia Z."/>
            <person name="Ren Y."/>
            <person name="Tian G."/>
            <person name="Lu Y."/>
            <person name="Ruan J."/>
            <person name="Qian W."/>
            <person name="Wang M."/>
            <person name="Huang Q."/>
            <person name="Li B."/>
            <person name="Xuan Z."/>
            <person name="Cao J."/>
            <person name="Asan"/>
            <person name="Wu Z."/>
            <person name="Zhang J."/>
            <person name="Cai Q."/>
            <person name="Bai Y."/>
            <person name="Zhao B."/>
            <person name="Han Y."/>
            <person name="Li Y."/>
            <person name="Li X."/>
            <person name="Wang S."/>
            <person name="Shi Q."/>
            <person name="Liu S."/>
            <person name="Cho W.K."/>
            <person name="Kim J.Y."/>
            <person name="Xu Y."/>
            <person name="Heller-Uszynska K."/>
            <person name="Miao H."/>
            <person name="Cheng Z."/>
            <person name="Zhang S."/>
            <person name="Wu J."/>
            <person name="Yang Y."/>
            <person name="Kang H."/>
            <person name="Li M."/>
            <person name="Liang H."/>
            <person name="Ren X."/>
            <person name="Shi Z."/>
            <person name="Wen M."/>
            <person name="Jian M."/>
            <person name="Yang H."/>
            <person name="Zhang G."/>
            <person name="Yang Z."/>
            <person name="Chen R."/>
            <person name="Liu S."/>
            <person name="Li J."/>
            <person name="Ma L."/>
            <person name="Liu H."/>
            <person name="Zhou Y."/>
            <person name="Zhao J."/>
            <person name="Fang X."/>
            <person name="Li G."/>
            <person name="Fang L."/>
            <person name="Li Y."/>
            <person name="Liu D."/>
            <person name="Zheng H."/>
            <person name="Zhang Y."/>
            <person name="Qin N."/>
            <person name="Li Z."/>
            <person name="Yang G."/>
            <person name="Yang S."/>
            <person name="Bolund L."/>
            <person name="Kristiansen K."/>
            <person name="Zheng H."/>
            <person name="Li S."/>
            <person name="Zhang X."/>
            <person name="Yang H."/>
            <person name="Wang J."/>
            <person name="Sun R."/>
            <person name="Zhang B."/>
            <person name="Jiang S."/>
            <person name="Wang J."/>
            <person name="Du Y."/>
            <person name="Li S."/>
        </authorList>
    </citation>
    <scope>NUCLEOTIDE SEQUENCE [LARGE SCALE GENOMIC DNA]</scope>
    <source>
        <strain evidence="3">cv. 9930</strain>
    </source>
</reference>
<sequence>MEKLIHGKNCIGICKETAESEGEEGKRNGEARAEEEDERSVERTIKRTIDYCEYSRIGSRNELISSTHLS</sequence>
<evidence type="ECO:0000313" key="3">
    <source>
        <dbReference type="Proteomes" id="UP000029981"/>
    </source>
</evidence>